<keyword evidence="1" id="KW-0813">Transport</keyword>
<reference evidence="8" key="1">
    <citation type="submission" date="2017-04" db="EMBL/GenBank/DDBJ databases">
        <authorList>
            <person name="Varghese N."/>
            <person name="Submissions S."/>
        </authorList>
    </citation>
    <scope>NUCLEOTIDE SEQUENCE [LARGE SCALE GENOMIC DNA]</scope>
    <source>
        <strain evidence="8">RKEM611</strain>
    </source>
</reference>
<gene>
    <name evidence="7" type="ORF">SAMN06296036_101451</name>
</gene>
<name>A0A1Y6B6W2_9BACT</name>
<keyword evidence="3" id="KW-0574">Periplasm</keyword>
<dbReference type="GO" id="GO:0030288">
    <property type="term" value="C:outer membrane-bounded periplasmic space"/>
    <property type="evidence" value="ECO:0007669"/>
    <property type="project" value="TreeGrafter"/>
</dbReference>
<dbReference type="InterPro" id="IPR052037">
    <property type="entry name" value="LPS_export_LptA"/>
</dbReference>
<feature type="region of interest" description="Disordered" evidence="4">
    <location>
        <begin position="34"/>
        <end position="95"/>
    </location>
</feature>
<evidence type="ECO:0000256" key="5">
    <source>
        <dbReference type="SAM" id="SignalP"/>
    </source>
</evidence>
<evidence type="ECO:0000256" key="2">
    <source>
        <dbReference type="ARBA" id="ARBA00022729"/>
    </source>
</evidence>
<dbReference type="Gene3D" id="2.60.450.10">
    <property type="entry name" value="Lipopolysaccharide (LPS) transport protein A like domain"/>
    <property type="match status" value="1"/>
</dbReference>
<evidence type="ECO:0000259" key="6">
    <source>
        <dbReference type="Pfam" id="PF03968"/>
    </source>
</evidence>
<evidence type="ECO:0000256" key="1">
    <source>
        <dbReference type="ARBA" id="ARBA00022448"/>
    </source>
</evidence>
<dbReference type="NCBIfam" id="TIGR03002">
    <property type="entry name" value="outer_YhbN_LptA"/>
    <property type="match status" value="1"/>
</dbReference>
<evidence type="ECO:0000256" key="4">
    <source>
        <dbReference type="SAM" id="MobiDB-lite"/>
    </source>
</evidence>
<dbReference type="Proteomes" id="UP000192907">
    <property type="component" value="Unassembled WGS sequence"/>
</dbReference>
<feature type="chain" id="PRO_5012825427" evidence="5">
    <location>
        <begin position="25"/>
        <end position="220"/>
    </location>
</feature>
<dbReference type="AlphaFoldDB" id="A0A1Y6B6W2"/>
<keyword evidence="8" id="KW-1185">Reference proteome</keyword>
<dbReference type="InterPro" id="IPR014340">
    <property type="entry name" value="LptA"/>
</dbReference>
<evidence type="ECO:0000256" key="3">
    <source>
        <dbReference type="ARBA" id="ARBA00022764"/>
    </source>
</evidence>
<dbReference type="PANTHER" id="PTHR36504">
    <property type="entry name" value="LIPOPOLYSACCHARIDE EXPORT SYSTEM PROTEIN LPTA"/>
    <property type="match status" value="1"/>
</dbReference>
<feature type="signal peptide" evidence="5">
    <location>
        <begin position="1"/>
        <end position="24"/>
    </location>
</feature>
<dbReference type="STRING" id="1513793.SAMN06296036_101451"/>
<dbReference type="PANTHER" id="PTHR36504:SF1">
    <property type="entry name" value="LIPOPOLYSACCHARIDE EXPORT SYSTEM PROTEIN LPTA"/>
    <property type="match status" value="1"/>
</dbReference>
<keyword evidence="2 5" id="KW-0732">Signal</keyword>
<accession>A0A1Y6B6W2</accession>
<dbReference type="GO" id="GO:0001530">
    <property type="term" value="F:lipopolysaccharide binding"/>
    <property type="evidence" value="ECO:0007669"/>
    <property type="project" value="InterPro"/>
</dbReference>
<evidence type="ECO:0000313" key="8">
    <source>
        <dbReference type="Proteomes" id="UP000192907"/>
    </source>
</evidence>
<evidence type="ECO:0000313" key="7">
    <source>
        <dbReference type="EMBL" id="SME91376.1"/>
    </source>
</evidence>
<dbReference type="EMBL" id="FWZT01000001">
    <property type="protein sequence ID" value="SME91376.1"/>
    <property type="molecule type" value="Genomic_DNA"/>
</dbReference>
<feature type="compositionally biased region" description="Basic and acidic residues" evidence="4">
    <location>
        <begin position="69"/>
        <end position="94"/>
    </location>
</feature>
<dbReference type="GO" id="GO:0017089">
    <property type="term" value="F:glycolipid transfer activity"/>
    <property type="evidence" value="ECO:0007669"/>
    <property type="project" value="TreeGrafter"/>
</dbReference>
<protein>
    <submittedName>
        <fullName evidence="7">Lipopolysaccharide transport protein LptA</fullName>
    </submittedName>
</protein>
<dbReference type="OrthoDB" id="9811926at2"/>
<dbReference type="GO" id="GO:0009279">
    <property type="term" value="C:cell outer membrane"/>
    <property type="evidence" value="ECO:0007669"/>
    <property type="project" value="TreeGrafter"/>
</dbReference>
<dbReference type="Pfam" id="PF03968">
    <property type="entry name" value="LptD_N"/>
    <property type="match status" value="1"/>
</dbReference>
<feature type="domain" description="Organic solvent tolerance-like N-terminal" evidence="6">
    <location>
        <begin position="97"/>
        <end position="203"/>
    </location>
</feature>
<organism evidence="7 8">
    <name type="scientific">Pseudobacteriovorax antillogorgiicola</name>
    <dbReference type="NCBI Taxonomy" id="1513793"/>
    <lineage>
        <taxon>Bacteria</taxon>
        <taxon>Pseudomonadati</taxon>
        <taxon>Bdellovibrionota</taxon>
        <taxon>Oligoflexia</taxon>
        <taxon>Oligoflexales</taxon>
        <taxon>Pseudobacteriovoracaceae</taxon>
        <taxon>Pseudobacteriovorax</taxon>
    </lineage>
</organism>
<proteinExistence type="predicted"/>
<sequence length="220" mass="24640">MKRFPIFNLFVCAWLLLLAPLGVADIIDSIEDLEQDQSKPKPRQPPRQPTQESPKTDTKPADDDSDIDQEPKKPNKKGNKEKAAKSPIKLKSDGRSTYTKNGGIIVMRKNVVITQDELRLQADQAKIFVDPKKKDDSVEKVEIEGQVKMSKFSEDPTERVTAHGDRAIFINQTQIVQLIGNARLYKGGHLIRGKKIVYDVQTGLITVDQAQGVVQPEEAQ</sequence>
<dbReference type="InterPro" id="IPR005653">
    <property type="entry name" value="OstA-like_N"/>
</dbReference>
<dbReference type="GO" id="GO:0015920">
    <property type="term" value="P:lipopolysaccharide transport"/>
    <property type="evidence" value="ECO:0007669"/>
    <property type="project" value="InterPro"/>
</dbReference>
<dbReference type="RefSeq" id="WP_132314435.1">
    <property type="nucleotide sequence ID" value="NZ_FWZT01000001.1"/>
</dbReference>